<sequence length="61" mass="6139">MGQGGSDRGAQARREGQATRAPSNIPVINTPADCAPSISPPAEQREQGGNGNGPRVLATGL</sequence>
<organism evidence="2 3">
    <name type="scientific">Hydnum rufescens UP504</name>
    <dbReference type="NCBI Taxonomy" id="1448309"/>
    <lineage>
        <taxon>Eukaryota</taxon>
        <taxon>Fungi</taxon>
        <taxon>Dikarya</taxon>
        <taxon>Basidiomycota</taxon>
        <taxon>Agaricomycotina</taxon>
        <taxon>Agaricomycetes</taxon>
        <taxon>Cantharellales</taxon>
        <taxon>Hydnaceae</taxon>
        <taxon>Hydnum</taxon>
    </lineage>
</organism>
<evidence type="ECO:0000313" key="2">
    <source>
        <dbReference type="EMBL" id="KAF9513866.1"/>
    </source>
</evidence>
<keyword evidence="3" id="KW-1185">Reference proteome</keyword>
<dbReference type="AlphaFoldDB" id="A0A9P6AXL4"/>
<evidence type="ECO:0000256" key="1">
    <source>
        <dbReference type="SAM" id="MobiDB-lite"/>
    </source>
</evidence>
<dbReference type="EMBL" id="MU128967">
    <property type="protein sequence ID" value="KAF9513866.1"/>
    <property type="molecule type" value="Genomic_DNA"/>
</dbReference>
<accession>A0A9P6AXL4</accession>
<proteinExistence type="predicted"/>
<reference evidence="2" key="1">
    <citation type="journal article" date="2020" name="Nat. Commun.">
        <title>Large-scale genome sequencing of mycorrhizal fungi provides insights into the early evolution of symbiotic traits.</title>
        <authorList>
            <person name="Miyauchi S."/>
            <person name="Kiss E."/>
            <person name="Kuo A."/>
            <person name="Drula E."/>
            <person name="Kohler A."/>
            <person name="Sanchez-Garcia M."/>
            <person name="Morin E."/>
            <person name="Andreopoulos B."/>
            <person name="Barry K.W."/>
            <person name="Bonito G."/>
            <person name="Buee M."/>
            <person name="Carver A."/>
            <person name="Chen C."/>
            <person name="Cichocki N."/>
            <person name="Clum A."/>
            <person name="Culley D."/>
            <person name="Crous P.W."/>
            <person name="Fauchery L."/>
            <person name="Girlanda M."/>
            <person name="Hayes R.D."/>
            <person name="Keri Z."/>
            <person name="LaButti K."/>
            <person name="Lipzen A."/>
            <person name="Lombard V."/>
            <person name="Magnuson J."/>
            <person name="Maillard F."/>
            <person name="Murat C."/>
            <person name="Nolan M."/>
            <person name="Ohm R.A."/>
            <person name="Pangilinan J."/>
            <person name="Pereira M.F."/>
            <person name="Perotto S."/>
            <person name="Peter M."/>
            <person name="Pfister S."/>
            <person name="Riley R."/>
            <person name="Sitrit Y."/>
            <person name="Stielow J.B."/>
            <person name="Szollosi G."/>
            <person name="Zifcakova L."/>
            <person name="Stursova M."/>
            <person name="Spatafora J.W."/>
            <person name="Tedersoo L."/>
            <person name="Vaario L.M."/>
            <person name="Yamada A."/>
            <person name="Yan M."/>
            <person name="Wang P."/>
            <person name="Xu J."/>
            <person name="Bruns T."/>
            <person name="Baldrian P."/>
            <person name="Vilgalys R."/>
            <person name="Dunand C."/>
            <person name="Henrissat B."/>
            <person name="Grigoriev I.V."/>
            <person name="Hibbett D."/>
            <person name="Nagy L.G."/>
            <person name="Martin F.M."/>
        </authorList>
    </citation>
    <scope>NUCLEOTIDE SEQUENCE</scope>
    <source>
        <strain evidence="2">UP504</strain>
    </source>
</reference>
<evidence type="ECO:0000313" key="3">
    <source>
        <dbReference type="Proteomes" id="UP000886523"/>
    </source>
</evidence>
<comment type="caution">
    <text evidence="2">The sequence shown here is derived from an EMBL/GenBank/DDBJ whole genome shotgun (WGS) entry which is preliminary data.</text>
</comment>
<protein>
    <submittedName>
        <fullName evidence="2">Uncharacterized protein</fullName>
    </submittedName>
</protein>
<dbReference type="Proteomes" id="UP000886523">
    <property type="component" value="Unassembled WGS sequence"/>
</dbReference>
<feature type="region of interest" description="Disordered" evidence="1">
    <location>
        <begin position="1"/>
        <end position="61"/>
    </location>
</feature>
<name>A0A9P6AXL4_9AGAM</name>
<gene>
    <name evidence="2" type="ORF">BS47DRAFT_1343694</name>
</gene>